<dbReference type="GO" id="GO:0000978">
    <property type="term" value="F:RNA polymerase II cis-regulatory region sequence-specific DNA binding"/>
    <property type="evidence" value="ECO:0007669"/>
    <property type="project" value="InterPro"/>
</dbReference>
<proteinExistence type="predicted"/>
<name>A0A4C1WWY8_EUMVA</name>
<sequence>MLLHLHRLPAPVCLPRIVFDSSSWVVAGKADPVSPPRIHVHPDSPAAGAHWMRQLVSFDKLKLTNNQLDDNGHIQDSSPSIITYCRCREYYEVYRIRGTASSDRIRLYRRPQIILNSMHRYQPRLHVVYLPGDGQPTPPSAVNFRTFVFPETGFTAVTAYQNHRITQLKIASNPFAKGFRDCDPDDWEDYTYKIQSRLALIDYNSKTKIQPRGVMSRGPYDAPAGCATSACNISKKFNCNRMNDL</sequence>
<evidence type="ECO:0000256" key="6">
    <source>
        <dbReference type="PROSITE-ProRule" id="PRU00201"/>
    </source>
</evidence>
<dbReference type="InterPro" id="IPR008967">
    <property type="entry name" value="p53-like_TF_DNA-bd_sf"/>
</dbReference>
<dbReference type="Pfam" id="PF00907">
    <property type="entry name" value="T-box"/>
    <property type="match status" value="1"/>
</dbReference>
<dbReference type="Gene3D" id="2.60.40.820">
    <property type="entry name" value="Transcription factor, T-box"/>
    <property type="match status" value="1"/>
</dbReference>
<dbReference type="PANTHER" id="PTHR11267:SF195">
    <property type="entry name" value="OPTOMOTOR-BLIND-RELATED-GENE-1, ISOFORM A"/>
    <property type="match status" value="1"/>
</dbReference>
<evidence type="ECO:0000313" key="9">
    <source>
        <dbReference type="Proteomes" id="UP000299102"/>
    </source>
</evidence>
<dbReference type="SMART" id="SM00425">
    <property type="entry name" value="TBOX"/>
    <property type="match status" value="1"/>
</dbReference>
<keyword evidence="2" id="KW-0805">Transcription regulation</keyword>
<dbReference type="PROSITE" id="PS50252">
    <property type="entry name" value="TBOX_3"/>
    <property type="match status" value="1"/>
</dbReference>
<feature type="domain" description="T-box" evidence="7">
    <location>
        <begin position="16"/>
        <end position="181"/>
    </location>
</feature>
<dbReference type="InterPro" id="IPR018186">
    <property type="entry name" value="TF_T-box_CS"/>
</dbReference>
<dbReference type="EMBL" id="BGZK01000651">
    <property type="protein sequence ID" value="GBP54627.1"/>
    <property type="molecule type" value="Genomic_DNA"/>
</dbReference>
<dbReference type="GO" id="GO:0000981">
    <property type="term" value="F:DNA-binding transcription factor activity, RNA polymerase II-specific"/>
    <property type="evidence" value="ECO:0007669"/>
    <property type="project" value="TreeGrafter"/>
</dbReference>
<comment type="caution">
    <text evidence="8">The sequence shown here is derived from an EMBL/GenBank/DDBJ whole genome shotgun (WGS) entry which is preliminary data.</text>
</comment>
<dbReference type="InterPro" id="IPR036960">
    <property type="entry name" value="T-box_sf"/>
</dbReference>
<keyword evidence="3 6" id="KW-0238">DNA-binding</keyword>
<dbReference type="OrthoDB" id="7442607at2759"/>
<organism evidence="8 9">
    <name type="scientific">Eumeta variegata</name>
    <name type="common">Bagworm moth</name>
    <name type="synonym">Eumeta japonica</name>
    <dbReference type="NCBI Taxonomy" id="151549"/>
    <lineage>
        <taxon>Eukaryota</taxon>
        <taxon>Metazoa</taxon>
        <taxon>Ecdysozoa</taxon>
        <taxon>Arthropoda</taxon>
        <taxon>Hexapoda</taxon>
        <taxon>Insecta</taxon>
        <taxon>Pterygota</taxon>
        <taxon>Neoptera</taxon>
        <taxon>Endopterygota</taxon>
        <taxon>Lepidoptera</taxon>
        <taxon>Glossata</taxon>
        <taxon>Ditrysia</taxon>
        <taxon>Tineoidea</taxon>
        <taxon>Psychidae</taxon>
        <taxon>Oiketicinae</taxon>
        <taxon>Eumeta</taxon>
    </lineage>
</organism>
<dbReference type="STRING" id="151549.A0A4C1WWY8"/>
<protein>
    <submittedName>
        <fullName evidence="8">T-box transcription factor TBX1</fullName>
    </submittedName>
</protein>
<keyword evidence="5 6" id="KW-0539">Nucleus</keyword>
<dbReference type="GO" id="GO:0005634">
    <property type="term" value="C:nucleus"/>
    <property type="evidence" value="ECO:0007669"/>
    <property type="project" value="UniProtKB-SubCell"/>
</dbReference>
<dbReference type="InterPro" id="IPR001699">
    <property type="entry name" value="TF_T-box"/>
</dbReference>
<comment type="subcellular location">
    <subcellularLocation>
        <location evidence="1 6">Nucleus</location>
    </subcellularLocation>
</comment>
<reference evidence="8 9" key="1">
    <citation type="journal article" date="2019" name="Commun. Biol.">
        <title>The bagworm genome reveals a unique fibroin gene that provides high tensile strength.</title>
        <authorList>
            <person name="Kono N."/>
            <person name="Nakamura H."/>
            <person name="Ohtoshi R."/>
            <person name="Tomita M."/>
            <person name="Numata K."/>
            <person name="Arakawa K."/>
        </authorList>
    </citation>
    <scope>NUCLEOTIDE SEQUENCE [LARGE SCALE GENOMIC DNA]</scope>
</reference>
<evidence type="ECO:0000256" key="4">
    <source>
        <dbReference type="ARBA" id="ARBA00023163"/>
    </source>
</evidence>
<dbReference type="GO" id="GO:0045893">
    <property type="term" value="P:positive regulation of DNA-templated transcription"/>
    <property type="evidence" value="ECO:0007669"/>
    <property type="project" value="InterPro"/>
</dbReference>
<dbReference type="PANTHER" id="PTHR11267">
    <property type="entry name" value="T-BOX PROTEIN-RELATED"/>
    <property type="match status" value="1"/>
</dbReference>
<accession>A0A4C1WWY8</accession>
<evidence type="ECO:0000256" key="1">
    <source>
        <dbReference type="ARBA" id="ARBA00004123"/>
    </source>
</evidence>
<dbReference type="Proteomes" id="UP000299102">
    <property type="component" value="Unassembled WGS sequence"/>
</dbReference>
<dbReference type="GO" id="GO:0000785">
    <property type="term" value="C:chromatin"/>
    <property type="evidence" value="ECO:0007669"/>
    <property type="project" value="TreeGrafter"/>
</dbReference>
<evidence type="ECO:0000259" key="7">
    <source>
        <dbReference type="PROSITE" id="PS50252"/>
    </source>
</evidence>
<keyword evidence="9" id="KW-1185">Reference proteome</keyword>
<evidence type="ECO:0000256" key="3">
    <source>
        <dbReference type="ARBA" id="ARBA00023125"/>
    </source>
</evidence>
<gene>
    <name evidence="8" type="primary">TBX1</name>
    <name evidence="8" type="ORF">EVAR_35889_1</name>
</gene>
<dbReference type="InterPro" id="IPR046360">
    <property type="entry name" value="T-box_DNA-bd"/>
</dbReference>
<comment type="caution">
    <text evidence="6">Lacks conserved residue(s) required for the propagation of feature annotation.</text>
</comment>
<dbReference type="PROSITE" id="PS01264">
    <property type="entry name" value="TBOX_2"/>
    <property type="match status" value="1"/>
</dbReference>
<keyword evidence="4" id="KW-0804">Transcription</keyword>
<evidence type="ECO:0000256" key="2">
    <source>
        <dbReference type="ARBA" id="ARBA00023015"/>
    </source>
</evidence>
<evidence type="ECO:0000313" key="8">
    <source>
        <dbReference type="EMBL" id="GBP54627.1"/>
    </source>
</evidence>
<dbReference type="GO" id="GO:0001708">
    <property type="term" value="P:cell fate specification"/>
    <property type="evidence" value="ECO:0007669"/>
    <property type="project" value="TreeGrafter"/>
</dbReference>
<evidence type="ECO:0000256" key="5">
    <source>
        <dbReference type="ARBA" id="ARBA00023242"/>
    </source>
</evidence>
<dbReference type="AlphaFoldDB" id="A0A4C1WWY8"/>
<dbReference type="SUPFAM" id="SSF49417">
    <property type="entry name" value="p53-like transcription factors"/>
    <property type="match status" value="1"/>
</dbReference>
<dbReference type="PRINTS" id="PR00937">
    <property type="entry name" value="TBOX"/>
</dbReference>